<protein>
    <submittedName>
        <fullName evidence="1">Uncharacterized protein</fullName>
    </submittedName>
</protein>
<proteinExistence type="predicted"/>
<reference evidence="1" key="1">
    <citation type="submission" date="2019-11" db="EMBL/GenBank/DDBJ databases">
        <title>Nori genome reveals adaptations in red seaweeds to the harsh intertidal environment.</title>
        <authorList>
            <person name="Wang D."/>
            <person name="Mao Y."/>
        </authorList>
    </citation>
    <scope>NUCLEOTIDE SEQUENCE</scope>
    <source>
        <tissue evidence="1">Gametophyte</tissue>
    </source>
</reference>
<comment type="caution">
    <text evidence="1">The sequence shown here is derived from an EMBL/GenBank/DDBJ whole genome shotgun (WGS) entry which is preliminary data.</text>
</comment>
<dbReference type="EMBL" id="CM020618">
    <property type="protein sequence ID" value="KAK1858549.1"/>
    <property type="molecule type" value="Genomic_DNA"/>
</dbReference>
<keyword evidence="2" id="KW-1185">Reference proteome</keyword>
<sequence length="160" mass="15706">MAAAMAVKAPCGGGAHPRAPEERVVSAFLVGFVDRGEAVAAAVSAAAGKPAYATMDEVILLAAAGRAFAAGVPEWLADDTSRSWALINLATTPPRLVAAAVAAAGVAWDAGEGTSSRQATADALVLVVVAPTGAVGVRRGALTTPPAMPIAAAALPEVPT</sequence>
<evidence type="ECO:0000313" key="2">
    <source>
        <dbReference type="Proteomes" id="UP000798662"/>
    </source>
</evidence>
<gene>
    <name evidence="1" type="ORF">I4F81_001150</name>
</gene>
<accession>A0ACC3BLF4</accession>
<name>A0ACC3BLF4_PYRYE</name>
<dbReference type="Proteomes" id="UP000798662">
    <property type="component" value="Chromosome 1"/>
</dbReference>
<evidence type="ECO:0000313" key="1">
    <source>
        <dbReference type="EMBL" id="KAK1858549.1"/>
    </source>
</evidence>
<organism evidence="1 2">
    <name type="scientific">Pyropia yezoensis</name>
    <name type="common">Susabi-nori</name>
    <name type="synonym">Porphyra yezoensis</name>
    <dbReference type="NCBI Taxonomy" id="2788"/>
    <lineage>
        <taxon>Eukaryota</taxon>
        <taxon>Rhodophyta</taxon>
        <taxon>Bangiophyceae</taxon>
        <taxon>Bangiales</taxon>
        <taxon>Bangiaceae</taxon>
        <taxon>Pyropia</taxon>
    </lineage>
</organism>